<gene>
    <name evidence="5" type="ORF">CMUST_01355</name>
</gene>
<evidence type="ECO:0000313" key="6">
    <source>
        <dbReference type="Proteomes" id="UP000035199"/>
    </source>
</evidence>
<dbReference type="InterPro" id="IPR050834">
    <property type="entry name" value="Glycosyltransf_2"/>
</dbReference>
<dbReference type="AlphaFoldDB" id="A0A0G3GVU2"/>
<organism evidence="5 6">
    <name type="scientific">Corynebacterium mustelae</name>
    <dbReference type="NCBI Taxonomy" id="571915"/>
    <lineage>
        <taxon>Bacteria</taxon>
        <taxon>Bacillati</taxon>
        <taxon>Actinomycetota</taxon>
        <taxon>Actinomycetes</taxon>
        <taxon>Mycobacteriales</taxon>
        <taxon>Corynebacteriaceae</taxon>
        <taxon>Corynebacterium</taxon>
    </lineage>
</organism>
<reference evidence="6" key="2">
    <citation type="submission" date="2015-05" db="EMBL/GenBank/DDBJ databases">
        <title>Complete genome sequence of Corynebacterium mustelae DSM 45274, isolated from various tissues of a male ferret with lethal sepsis.</title>
        <authorList>
            <person name="Ruckert C."/>
            <person name="Albersmeier A."/>
            <person name="Winkler A."/>
            <person name="Tauch A."/>
        </authorList>
    </citation>
    <scope>NUCLEOTIDE SEQUENCE [LARGE SCALE GENOMIC DNA]</scope>
    <source>
        <strain evidence="6">DSM 45274</strain>
    </source>
</reference>
<protein>
    <submittedName>
        <fullName evidence="5">Glycosyl transferase family 2</fullName>
        <ecNumber evidence="5">2.4.-.-</ecNumber>
    </submittedName>
</protein>
<dbReference type="InterPro" id="IPR001173">
    <property type="entry name" value="Glyco_trans_2-like"/>
</dbReference>
<dbReference type="GO" id="GO:0016757">
    <property type="term" value="F:glycosyltransferase activity"/>
    <property type="evidence" value="ECO:0007669"/>
    <property type="project" value="UniProtKB-KW"/>
</dbReference>
<dbReference type="EC" id="2.4.-.-" evidence="5"/>
<comment type="similarity">
    <text evidence="1">Belongs to the glycosyltransferase 2 family.</text>
</comment>
<dbReference type="InterPro" id="IPR029044">
    <property type="entry name" value="Nucleotide-diphossugar_trans"/>
</dbReference>
<dbReference type="Proteomes" id="UP000035199">
    <property type="component" value="Chromosome"/>
</dbReference>
<keyword evidence="6" id="KW-1185">Reference proteome</keyword>
<name>A0A0G3GVU2_9CORY</name>
<accession>A0A0G3GVU2</accession>
<dbReference type="Pfam" id="PF00535">
    <property type="entry name" value="Glycos_transf_2"/>
    <property type="match status" value="1"/>
</dbReference>
<dbReference type="EMBL" id="CP011542">
    <property type="protein sequence ID" value="AKK04620.1"/>
    <property type="molecule type" value="Genomic_DNA"/>
</dbReference>
<dbReference type="PANTHER" id="PTHR43685:SF5">
    <property type="entry name" value="GLYCOSYLTRANSFERASE EPSE-RELATED"/>
    <property type="match status" value="1"/>
</dbReference>
<dbReference type="PANTHER" id="PTHR43685">
    <property type="entry name" value="GLYCOSYLTRANSFERASE"/>
    <property type="match status" value="1"/>
</dbReference>
<proteinExistence type="inferred from homology"/>
<feature type="domain" description="Glycosyltransferase 2-like" evidence="4">
    <location>
        <begin position="7"/>
        <end position="164"/>
    </location>
</feature>
<reference evidence="5 6" key="1">
    <citation type="journal article" date="2015" name="Genome Announc.">
        <title>Complete Genome Sequence of the Type Strain Corynebacterium mustelae DSM 45274, Isolated from Various Tissues of a Male Ferret with Lethal Sepsis.</title>
        <authorList>
            <person name="Ruckert C."/>
            <person name="Eimer J."/>
            <person name="Winkler A."/>
            <person name="Tauch A."/>
        </authorList>
    </citation>
    <scope>NUCLEOTIDE SEQUENCE [LARGE SCALE GENOMIC DNA]</scope>
    <source>
        <strain evidence="5 6">DSM 45274</strain>
    </source>
</reference>
<dbReference type="OrthoDB" id="7665907at2"/>
<evidence type="ECO:0000256" key="3">
    <source>
        <dbReference type="ARBA" id="ARBA00022679"/>
    </source>
</evidence>
<sequence>MPTVTALMSVYKKTNPEQLQAALQSLVEQTRPADAIVIVEDGPLSTALYQVLDDHVAQHTSSRRIALATNQGLGSALRAGLSSIDTEFVARLDSDDIAAPHRFATQLQLFSSRPELDVIGSAVAEFTHTPGDTDAVRSLPETHAAIARYMKINNPINHPSVMMRVGAVKDAGGYRDIHFMEDYDLFARMLAAGHQFHNIAEPLTYFRVSDDQFARRTARGMWRVEKTMQHNLVRYGLISKPRAVANFLIRSLYRLLPFSLLKRAYSVLFNK</sequence>
<evidence type="ECO:0000256" key="1">
    <source>
        <dbReference type="ARBA" id="ARBA00006739"/>
    </source>
</evidence>
<dbReference type="RefSeq" id="WP_047261004.1">
    <property type="nucleotide sequence ID" value="NZ_CP011542.1"/>
</dbReference>
<dbReference type="Gene3D" id="3.90.550.10">
    <property type="entry name" value="Spore Coat Polysaccharide Biosynthesis Protein SpsA, Chain A"/>
    <property type="match status" value="1"/>
</dbReference>
<evidence type="ECO:0000313" key="5">
    <source>
        <dbReference type="EMBL" id="AKK04620.1"/>
    </source>
</evidence>
<dbReference type="SUPFAM" id="SSF53448">
    <property type="entry name" value="Nucleotide-diphospho-sugar transferases"/>
    <property type="match status" value="1"/>
</dbReference>
<keyword evidence="2 5" id="KW-0328">Glycosyltransferase</keyword>
<dbReference type="KEGG" id="cmv:CMUST_01355"/>
<dbReference type="PATRIC" id="fig|571915.4.peg.277"/>
<evidence type="ECO:0000256" key="2">
    <source>
        <dbReference type="ARBA" id="ARBA00022676"/>
    </source>
</evidence>
<evidence type="ECO:0000259" key="4">
    <source>
        <dbReference type="Pfam" id="PF00535"/>
    </source>
</evidence>
<dbReference type="STRING" id="571915.CMUST_01355"/>
<keyword evidence="3 5" id="KW-0808">Transferase</keyword>